<evidence type="ECO:0008006" key="3">
    <source>
        <dbReference type="Google" id="ProtNLM"/>
    </source>
</evidence>
<sequence length="156" mass="16963">MCRLCWGISFLLVISLFAGIYKFGIQGSTAPSTDGRNALLLPPEERDLVLAEMRGFLTSVQQITEGISAKDMKLVAEAASKVGASTAQEVPASLMGKLPLDFKKLGLDTHEKFDVLALDAKQVGDPNHSLQQLSKLMNNCLACHQIYRIDPISTTQ</sequence>
<evidence type="ECO:0000313" key="1">
    <source>
        <dbReference type="EMBL" id="SKA93422.1"/>
    </source>
</evidence>
<dbReference type="GO" id="GO:0005506">
    <property type="term" value="F:iron ion binding"/>
    <property type="evidence" value="ECO:0007669"/>
    <property type="project" value="InterPro"/>
</dbReference>
<protein>
    <recommendedName>
        <fullName evidence="3">Cytochrome C</fullName>
    </recommendedName>
</protein>
<dbReference type="AlphaFoldDB" id="A0A1T4XV22"/>
<organism evidence="1 2">
    <name type="scientific">Thiothrix eikelboomii</name>
    <dbReference type="NCBI Taxonomy" id="92487"/>
    <lineage>
        <taxon>Bacteria</taxon>
        <taxon>Pseudomonadati</taxon>
        <taxon>Pseudomonadota</taxon>
        <taxon>Gammaproteobacteria</taxon>
        <taxon>Thiotrichales</taxon>
        <taxon>Thiotrichaceae</taxon>
        <taxon>Thiothrix</taxon>
    </lineage>
</organism>
<reference evidence="1 2" key="1">
    <citation type="submission" date="2017-02" db="EMBL/GenBank/DDBJ databases">
        <authorList>
            <person name="Peterson S.W."/>
        </authorList>
    </citation>
    <scope>NUCLEOTIDE SEQUENCE [LARGE SCALE GENOMIC DNA]</scope>
    <source>
        <strain evidence="1 2">ATCC 49788</strain>
    </source>
</reference>
<proteinExistence type="predicted"/>
<dbReference type="SUPFAM" id="SSF47175">
    <property type="entry name" value="Cytochromes"/>
    <property type="match status" value="1"/>
</dbReference>
<dbReference type="RefSeq" id="WP_078923944.1">
    <property type="nucleotide sequence ID" value="NZ_FUYB01000024.1"/>
</dbReference>
<dbReference type="OrthoDB" id="1150802at2"/>
<dbReference type="Proteomes" id="UP000190460">
    <property type="component" value="Unassembled WGS sequence"/>
</dbReference>
<dbReference type="GO" id="GO:0022900">
    <property type="term" value="P:electron transport chain"/>
    <property type="evidence" value="ECO:0007669"/>
    <property type="project" value="InterPro"/>
</dbReference>
<evidence type="ECO:0000313" key="2">
    <source>
        <dbReference type="Proteomes" id="UP000190460"/>
    </source>
</evidence>
<gene>
    <name evidence="1" type="ORF">SAMN02745130_03505</name>
</gene>
<dbReference type="InterPro" id="IPR010980">
    <property type="entry name" value="Cyt_c/b562"/>
</dbReference>
<name>A0A1T4XV22_9GAMM</name>
<dbReference type="GO" id="GO:0009055">
    <property type="term" value="F:electron transfer activity"/>
    <property type="evidence" value="ECO:0007669"/>
    <property type="project" value="InterPro"/>
</dbReference>
<dbReference type="STRING" id="92487.SAMN02745130_03505"/>
<accession>A0A1T4XV22</accession>
<keyword evidence="2" id="KW-1185">Reference proteome</keyword>
<dbReference type="EMBL" id="FUYB01000024">
    <property type="protein sequence ID" value="SKA93422.1"/>
    <property type="molecule type" value="Genomic_DNA"/>
</dbReference>
<dbReference type="GO" id="GO:0020037">
    <property type="term" value="F:heme binding"/>
    <property type="evidence" value="ECO:0007669"/>
    <property type="project" value="InterPro"/>
</dbReference>